<proteinExistence type="predicted"/>
<dbReference type="HOGENOM" id="CLU_2978817_0_0_1"/>
<protein>
    <submittedName>
        <fullName evidence="1">Uncharacterized protein</fullName>
    </submittedName>
</protein>
<organism evidence="1 2">
    <name type="scientific">Botryobasidium botryosum (strain FD-172 SS1)</name>
    <dbReference type="NCBI Taxonomy" id="930990"/>
    <lineage>
        <taxon>Eukaryota</taxon>
        <taxon>Fungi</taxon>
        <taxon>Dikarya</taxon>
        <taxon>Basidiomycota</taxon>
        <taxon>Agaricomycotina</taxon>
        <taxon>Agaricomycetes</taxon>
        <taxon>Cantharellales</taxon>
        <taxon>Botryobasidiaceae</taxon>
        <taxon>Botryobasidium</taxon>
    </lineage>
</organism>
<dbReference type="Proteomes" id="UP000027195">
    <property type="component" value="Unassembled WGS sequence"/>
</dbReference>
<accession>A0A067MGB0</accession>
<evidence type="ECO:0000313" key="1">
    <source>
        <dbReference type="EMBL" id="KDQ10621.1"/>
    </source>
</evidence>
<name>A0A067MGB0_BOTB1</name>
<dbReference type="InParanoid" id="A0A067MGB0"/>
<dbReference type="AlphaFoldDB" id="A0A067MGB0"/>
<keyword evidence="2" id="KW-1185">Reference proteome</keyword>
<sequence length="58" mass="6593">MVMRGPVVCNDFDFDACTSRKNYRPVLNSILNISVSKEDGGAVRVLRRRYCRMPAASR</sequence>
<evidence type="ECO:0000313" key="2">
    <source>
        <dbReference type="Proteomes" id="UP000027195"/>
    </source>
</evidence>
<dbReference type="EMBL" id="KL198066">
    <property type="protein sequence ID" value="KDQ10621.1"/>
    <property type="molecule type" value="Genomic_DNA"/>
</dbReference>
<gene>
    <name evidence="1" type="ORF">BOTBODRAFT_491455</name>
</gene>
<reference evidence="2" key="1">
    <citation type="journal article" date="2014" name="Proc. Natl. Acad. Sci. U.S.A.">
        <title>Extensive sampling of basidiomycete genomes demonstrates inadequacy of the white-rot/brown-rot paradigm for wood decay fungi.</title>
        <authorList>
            <person name="Riley R."/>
            <person name="Salamov A.A."/>
            <person name="Brown D.W."/>
            <person name="Nagy L.G."/>
            <person name="Floudas D."/>
            <person name="Held B.W."/>
            <person name="Levasseur A."/>
            <person name="Lombard V."/>
            <person name="Morin E."/>
            <person name="Otillar R."/>
            <person name="Lindquist E.A."/>
            <person name="Sun H."/>
            <person name="LaButti K.M."/>
            <person name="Schmutz J."/>
            <person name="Jabbour D."/>
            <person name="Luo H."/>
            <person name="Baker S.E."/>
            <person name="Pisabarro A.G."/>
            <person name="Walton J.D."/>
            <person name="Blanchette R.A."/>
            <person name="Henrissat B."/>
            <person name="Martin F."/>
            <person name="Cullen D."/>
            <person name="Hibbett D.S."/>
            <person name="Grigoriev I.V."/>
        </authorList>
    </citation>
    <scope>NUCLEOTIDE SEQUENCE [LARGE SCALE GENOMIC DNA]</scope>
    <source>
        <strain evidence="2">FD-172 SS1</strain>
    </source>
</reference>